<dbReference type="Proteomes" id="UP000002979">
    <property type="component" value="Unassembled WGS sequence"/>
</dbReference>
<dbReference type="InterPro" id="IPR000223">
    <property type="entry name" value="Pept_S26A_signal_pept_1"/>
</dbReference>
<comment type="catalytic activity">
    <reaction evidence="3">
        <text>Cleavage of hydrophobic, N-terminal signal or leader sequences from secreted and periplasmic proteins.</text>
        <dbReference type="EC" id="3.4.21.89"/>
    </reaction>
</comment>
<dbReference type="GO" id="GO:0005886">
    <property type="term" value="C:plasma membrane"/>
    <property type="evidence" value="ECO:0007669"/>
    <property type="project" value="UniProtKB-SubCell"/>
</dbReference>
<keyword evidence="3" id="KW-0812">Transmembrane</keyword>
<feature type="compositionally biased region" description="Low complexity" evidence="4">
    <location>
        <begin position="9"/>
        <end position="27"/>
    </location>
</feature>
<dbReference type="Pfam" id="PF10502">
    <property type="entry name" value="Peptidase_S26"/>
    <property type="match status" value="1"/>
</dbReference>
<comment type="caution">
    <text evidence="6">The sequence shown here is derived from an EMBL/GenBank/DDBJ whole genome shotgun (WGS) entry which is preliminary data.</text>
</comment>
<feature type="transmembrane region" description="Helical" evidence="3">
    <location>
        <begin position="60"/>
        <end position="80"/>
    </location>
</feature>
<name>A4EBC9_COLAA</name>
<dbReference type="GO" id="GO:0006465">
    <property type="term" value="P:signal peptide processing"/>
    <property type="evidence" value="ECO:0007669"/>
    <property type="project" value="InterPro"/>
</dbReference>
<reference evidence="6 7" key="1">
    <citation type="submission" date="2007-01" db="EMBL/GenBank/DDBJ databases">
        <title>Draft genome sequence of Collinsella aerofaciens (ATCC 25986).</title>
        <authorList>
            <person name="Sudarsanam P."/>
            <person name="Ley R."/>
            <person name="Guruge J."/>
            <person name="Turnbaugh P.J."/>
            <person name="Mahowald M."/>
            <person name="Liep D."/>
            <person name="Gordon J."/>
        </authorList>
    </citation>
    <scope>NUCLEOTIDE SEQUENCE [LARGE SCALE GENOMIC DNA]</scope>
    <source>
        <strain evidence="7">ATCC 25986 / DSM 3979 / JCM 10188 / KCTC 3647 / NCTC 11838 / VPI 1003</strain>
    </source>
</reference>
<evidence type="ECO:0000256" key="4">
    <source>
        <dbReference type="SAM" id="MobiDB-lite"/>
    </source>
</evidence>
<dbReference type="SUPFAM" id="SSF51306">
    <property type="entry name" value="LexA/Signal peptidase"/>
    <property type="match status" value="1"/>
</dbReference>
<protein>
    <recommendedName>
        <fullName evidence="3">Signal peptidase I</fullName>
        <ecNumber evidence="3">3.4.21.89</ecNumber>
    </recommendedName>
</protein>
<comment type="subcellular location">
    <subcellularLocation>
        <location evidence="1">Cell membrane</location>
        <topology evidence="1">Single-pass type II membrane protein</topology>
    </subcellularLocation>
    <subcellularLocation>
        <location evidence="3">Membrane</location>
        <topology evidence="3">Single-pass type II membrane protein</topology>
    </subcellularLocation>
</comment>
<dbReference type="EC" id="3.4.21.89" evidence="3"/>
<proteinExistence type="inferred from homology"/>
<reference evidence="6 7" key="2">
    <citation type="submission" date="2007-04" db="EMBL/GenBank/DDBJ databases">
        <authorList>
            <person name="Fulton L."/>
            <person name="Clifton S."/>
            <person name="Fulton B."/>
            <person name="Xu J."/>
            <person name="Minx P."/>
            <person name="Mardis E.R."/>
            <person name="Wilson R.K."/>
        </authorList>
    </citation>
    <scope>NUCLEOTIDE SEQUENCE [LARGE SCALE GENOMIC DNA]</scope>
    <source>
        <strain evidence="7">ATCC 25986 / DSM 3979 / JCM 10188 / KCTC 3647 / NCTC 11838 / VPI 1003</strain>
    </source>
</reference>
<keyword evidence="3" id="KW-0645">Protease</keyword>
<feature type="domain" description="Peptidase S26" evidence="5">
    <location>
        <begin position="57"/>
        <end position="202"/>
    </location>
</feature>
<evidence type="ECO:0000256" key="3">
    <source>
        <dbReference type="RuleBase" id="RU362042"/>
    </source>
</evidence>
<dbReference type="Gene3D" id="2.10.109.10">
    <property type="entry name" value="Umud Fragment, subunit A"/>
    <property type="match status" value="1"/>
</dbReference>
<dbReference type="AlphaFoldDB" id="A4EBC9"/>
<keyword evidence="3" id="KW-0472">Membrane</keyword>
<dbReference type="CDD" id="cd06530">
    <property type="entry name" value="S26_SPase_I"/>
    <property type="match status" value="1"/>
</dbReference>
<dbReference type="PANTHER" id="PTHR43390">
    <property type="entry name" value="SIGNAL PEPTIDASE I"/>
    <property type="match status" value="1"/>
</dbReference>
<dbReference type="GO" id="GO:0009003">
    <property type="term" value="F:signal peptidase activity"/>
    <property type="evidence" value="ECO:0007669"/>
    <property type="project" value="UniProtKB-EC"/>
</dbReference>
<feature type="region of interest" description="Disordered" evidence="4">
    <location>
        <begin position="1"/>
        <end position="28"/>
    </location>
</feature>
<dbReference type="GO" id="GO:0004252">
    <property type="term" value="F:serine-type endopeptidase activity"/>
    <property type="evidence" value="ECO:0007669"/>
    <property type="project" value="InterPro"/>
</dbReference>
<dbReference type="EMBL" id="AAVN02000007">
    <property type="protein sequence ID" value="EBA39133.1"/>
    <property type="molecule type" value="Genomic_DNA"/>
</dbReference>
<keyword evidence="3" id="KW-1133">Transmembrane helix</keyword>
<comment type="similarity">
    <text evidence="2 3">Belongs to the peptidase S26 family.</text>
</comment>
<evidence type="ECO:0000313" key="7">
    <source>
        <dbReference type="Proteomes" id="UP000002979"/>
    </source>
</evidence>
<accession>A4EBC9</accession>
<dbReference type="InterPro" id="IPR019533">
    <property type="entry name" value="Peptidase_S26"/>
</dbReference>
<sequence>MRRHGASNAGDGPAARAAPQGRPRGSRYSAASNVRLGAHAAPDLGEADDRRDIVGFLARLAFFVVTLWLLFGVVLGVGAVTTGEMAPRICSGDVMLYWRFSQSFNEGDVVVYTADGAERLGRVVARPGDEVTITEEGELMVNGAVVVESDITTPTPRYESAVDYPVRLGTDEFFVLADLREGGHDSRLYGPIARSQIKGNVISVLRRSNL</sequence>
<dbReference type="InterPro" id="IPR036286">
    <property type="entry name" value="LexA/Signal_pep-like_sf"/>
</dbReference>
<dbReference type="PANTHER" id="PTHR43390:SF1">
    <property type="entry name" value="CHLOROPLAST PROCESSING PEPTIDASE"/>
    <property type="match status" value="1"/>
</dbReference>
<evidence type="ECO:0000256" key="1">
    <source>
        <dbReference type="ARBA" id="ARBA00004401"/>
    </source>
</evidence>
<evidence type="ECO:0000313" key="6">
    <source>
        <dbReference type="EMBL" id="EBA39133.1"/>
    </source>
</evidence>
<keyword evidence="3 6" id="KW-0378">Hydrolase</keyword>
<dbReference type="NCBIfam" id="TIGR02227">
    <property type="entry name" value="sigpep_I_bact"/>
    <property type="match status" value="1"/>
</dbReference>
<gene>
    <name evidence="6" type="primary">lepB</name>
    <name evidence="6" type="ORF">COLAER_01747</name>
</gene>
<evidence type="ECO:0000256" key="2">
    <source>
        <dbReference type="ARBA" id="ARBA00009370"/>
    </source>
</evidence>
<evidence type="ECO:0000259" key="5">
    <source>
        <dbReference type="Pfam" id="PF10502"/>
    </source>
</evidence>
<organism evidence="6 7">
    <name type="scientific">Collinsella aerofaciens (strain ATCC 25986 / DSM 3979 / JCM 10188 / KCTC 3647 / NCTC 11838 / VPI 1003)</name>
    <dbReference type="NCBI Taxonomy" id="411903"/>
    <lineage>
        <taxon>Bacteria</taxon>
        <taxon>Bacillati</taxon>
        <taxon>Actinomycetota</taxon>
        <taxon>Coriobacteriia</taxon>
        <taxon>Coriobacteriales</taxon>
        <taxon>Coriobacteriaceae</taxon>
        <taxon>Collinsella</taxon>
    </lineage>
</organism>